<organism evidence="3 4">
    <name type="scientific">Methylobacterium isbiliense</name>
    <dbReference type="NCBI Taxonomy" id="315478"/>
    <lineage>
        <taxon>Bacteria</taxon>
        <taxon>Pseudomonadati</taxon>
        <taxon>Pseudomonadota</taxon>
        <taxon>Alphaproteobacteria</taxon>
        <taxon>Hyphomicrobiales</taxon>
        <taxon>Methylobacteriaceae</taxon>
        <taxon>Methylobacterium</taxon>
    </lineage>
</organism>
<reference evidence="3" key="2">
    <citation type="submission" date="2021-08" db="EMBL/GenBank/DDBJ databases">
        <authorList>
            <person name="Tani A."/>
            <person name="Ola A."/>
            <person name="Ogura Y."/>
            <person name="Katsura K."/>
            <person name="Hayashi T."/>
        </authorList>
    </citation>
    <scope>NUCLEOTIDE SEQUENCE</scope>
    <source>
        <strain evidence="3">DSM 17168</strain>
    </source>
</reference>
<evidence type="ECO:0000259" key="2">
    <source>
        <dbReference type="Pfam" id="PF08714"/>
    </source>
</evidence>
<proteinExistence type="predicted"/>
<dbReference type="SUPFAM" id="SSF54211">
    <property type="entry name" value="Ribosomal protein S5 domain 2-like"/>
    <property type="match status" value="1"/>
</dbReference>
<evidence type="ECO:0000256" key="1">
    <source>
        <dbReference type="ARBA" id="ARBA00023239"/>
    </source>
</evidence>
<keyword evidence="1" id="KW-0456">Lyase</keyword>
<dbReference type="InterPro" id="IPR037075">
    <property type="entry name" value="HCHO-activating_enzyme_sf"/>
</dbReference>
<dbReference type="InterPro" id="IPR020568">
    <property type="entry name" value="Ribosomal_Su5_D2-typ_SF"/>
</dbReference>
<gene>
    <name evidence="3" type="primary">fae_2</name>
    <name evidence="3" type="ORF">GMJLKIPL_1314</name>
</gene>
<protein>
    <submittedName>
        <fullName evidence="3">5,6,7,8-tetrahydromethanopterin hydro-lyase</fullName>
    </submittedName>
</protein>
<dbReference type="RefSeq" id="WP_238234283.1">
    <property type="nucleotide sequence ID" value="NZ_BPQQ01000016.1"/>
</dbReference>
<dbReference type="Pfam" id="PF08714">
    <property type="entry name" value="Fae"/>
    <property type="match status" value="1"/>
</dbReference>
<keyword evidence="4" id="KW-1185">Reference proteome</keyword>
<evidence type="ECO:0000313" key="3">
    <source>
        <dbReference type="EMBL" id="GJD99397.1"/>
    </source>
</evidence>
<evidence type="ECO:0000313" key="4">
    <source>
        <dbReference type="Proteomes" id="UP001055153"/>
    </source>
</evidence>
<feature type="domain" description="Formaldehyde-activating enzyme" evidence="2">
    <location>
        <begin position="8"/>
        <end position="171"/>
    </location>
</feature>
<dbReference type="Gene3D" id="3.30.230.60">
    <property type="entry name" value="Formaldehyde-activating enzyme"/>
    <property type="match status" value="1"/>
</dbReference>
<dbReference type="EMBL" id="BPQQ01000016">
    <property type="protein sequence ID" value="GJD99397.1"/>
    <property type="molecule type" value="Genomic_DNA"/>
</dbReference>
<accession>A0ABQ4SAJ0</accession>
<dbReference type="Proteomes" id="UP001055153">
    <property type="component" value="Unassembled WGS sequence"/>
</dbReference>
<reference evidence="3" key="1">
    <citation type="journal article" date="2021" name="Front. Microbiol.">
        <title>Comprehensive Comparative Genomics and Phenotyping of Methylobacterium Species.</title>
        <authorList>
            <person name="Alessa O."/>
            <person name="Ogura Y."/>
            <person name="Fujitani Y."/>
            <person name="Takami H."/>
            <person name="Hayashi T."/>
            <person name="Sahin N."/>
            <person name="Tani A."/>
        </authorList>
    </citation>
    <scope>NUCLEOTIDE SEQUENCE</scope>
    <source>
        <strain evidence="3">DSM 17168</strain>
    </source>
</reference>
<name>A0ABQ4SAJ0_9HYPH</name>
<comment type="caution">
    <text evidence="3">The sequence shown here is derived from an EMBL/GenBank/DDBJ whole genome shotgun (WGS) entry which is preliminary data.</text>
</comment>
<dbReference type="InterPro" id="IPR014826">
    <property type="entry name" value="HCHO-activating_enzyme"/>
</dbReference>
<sequence length="181" mass="19959">MSEIVFRTGEATVLAAEGQYTDAMPEVLIGSVRGPVGAAFASMMGQVQGHTRMFVVRDLNQLVRPATMMTTKATIHTAEYVELLGGVVQAATGDAIVDCVIEGILPREGLDDLCMIIMIWLDPRCAEDPNLDRRDLYRTNYEATKLAISRAIRGEPTIDDLIANRRTVKHYALEDVIEYDA</sequence>